<proteinExistence type="predicted"/>
<sequence>MITLIDLLSTTAGAAGGTLGVLVLALVEMAPWPARHAQDGLPARRVPGRAGQPASHAERWPGPGRGDGCGRPVPGPGSRPDPGTGGQVPILGRSASCPDSTVIVRGLAASATGMRMRSTPASYDAWMADVSRLSPRSS</sequence>
<gene>
    <name evidence="2" type="ORF">ATL51_5106</name>
</gene>
<dbReference type="Proteomes" id="UP000232453">
    <property type="component" value="Unassembled WGS sequence"/>
</dbReference>
<dbReference type="EMBL" id="PHUJ01000003">
    <property type="protein sequence ID" value="PKB33350.1"/>
    <property type="molecule type" value="Genomic_DNA"/>
</dbReference>
<accession>A0AA44UU74</accession>
<reference evidence="2 3" key="1">
    <citation type="submission" date="2017-11" db="EMBL/GenBank/DDBJ databases">
        <title>Sequencing the genomes of 1000 actinobacteria strains.</title>
        <authorList>
            <person name="Klenk H.-P."/>
        </authorList>
    </citation>
    <scope>NUCLEOTIDE SEQUENCE [LARGE SCALE GENOMIC DNA]</scope>
    <source>
        <strain evidence="2 3">DSM 44104</strain>
    </source>
</reference>
<evidence type="ECO:0000256" key="1">
    <source>
        <dbReference type="SAM" id="MobiDB-lite"/>
    </source>
</evidence>
<protein>
    <submittedName>
        <fullName evidence="2">Uncharacterized protein</fullName>
    </submittedName>
</protein>
<evidence type="ECO:0000313" key="2">
    <source>
        <dbReference type="EMBL" id="PKB33350.1"/>
    </source>
</evidence>
<dbReference type="AlphaFoldDB" id="A0AA44UU74"/>
<evidence type="ECO:0000313" key="3">
    <source>
        <dbReference type="Proteomes" id="UP000232453"/>
    </source>
</evidence>
<name>A0AA44UU74_PSEA5</name>
<feature type="region of interest" description="Disordered" evidence="1">
    <location>
        <begin position="38"/>
        <end position="95"/>
    </location>
</feature>
<comment type="caution">
    <text evidence="2">The sequence shown here is derived from an EMBL/GenBank/DDBJ whole genome shotgun (WGS) entry which is preliminary data.</text>
</comment>
<organism evidence="2 3">
    <name type="scientific">Pseudonocardia alni</name>
    <name type="common">Amycolata alni</name>
    <dbReference type="NCBI Taxonomy" id="33907"/>
    <lineage>
        <taxon>Bacteria</taxon>
        <taxon>Bacillati</taxon>
        <taxon>Actinomycetota</taxon>
        <taxon>Actinomycetes</taxon>
        <taxon>Pseudonocardiales</taxon>
        <taxon>Pseudonocardiaceae</taxon>
        <taxon>Pseudonocardia</taxon>
    </lineage>
</organism>